<dbReference type="Pfam" id="PF18962">
    <property type="entry name" value="Por_Secre_tail"/>
    <property type="match status" value="1"/>
</dbReference>
<dbReference type="NCBIfam" id="TIGR04183">
    <property type="entry name" value="Por_Secre_tail"/>
    <property type="match status" value="1"/>
</dbReference>
<name>A0A090PSH0_NONUL</name>
<dbReference type="SUPFAM" id="SSF110296">
    <property type="entry name" value="Oligoxyloglucan reducing end-specific cellobiohydrolase"/>
    <property type="match status" value="1"/>
</dbReference>
<keyword evidence="1" id="KW-0732">Signal</keyword>
<dbReference type="EMBL" id="BBNT01000001">
    <property type="protein sequence ID" value="GAL73861.1"/>
    <property type="molecule type" value="Genomic_DNA"/>
</dbReference>
<organism evidence="2 3">
    <name type="scientific">Nonlabens ulvanivorans</name>
    <name type="common">Persicivirga ulvanivorans</name>
    <dbReference type="NCBI Taxonomy" id="906888"/>
    <lineage>
        <taxon>Bacteria</taxon>
        <taxon>Pseudomonadati</taxon>
        <taxon>Bacteroidota</taxon>
        <taxon>Flavobacteriia</taxon>
        <taxon>Flavobacteriales</taxon>
        <taxon>Flavobacteriaceae</taxon>
        <taxon>Nonlabens</taxon>
    </lineage>
</organism>
<gene>
    <name evidence="2" type="ORF">JCM19275_2708</name>
</gene>
<dbReference type="Proteomes" id="UP000029647">
    <property type="component" value="Unassembled WGS sequence"/>
</dbReference>
<dbReference type="Gene3D" id="2.130.10.10">
    <property type="entry name" value="YVTN repeat-like/Quinoprotein amine dehydrogenase"/>
    <property type="match status" value="2"/>
</dbReference>
<evidence type="ECO:0000256" key="1">
    <source>
        <dbReference type="ARBA" id="ARBA00022729"/>
    </source>
</evidence>
<dbReference type="AlphaFoldDB" id="A0A090PSH0"/>
<evidence type="ECO:0000313" key="2">
    <source>
        <dbReference type="EMBL" id="GAL73861.1"/>
    </source>
</evidence>
<evidence type="ECO:0000313" key="3">
    <source>
        <dbReference type="Proteomes" id="UP000029647"/>
    </source>
</evidence>
<dbReference type="InterPro" id="IPR015943">
    <property type="entry name" value="WD40/YVTN_repeat-like_dom_sf"/>
</dbReference>
<dbReference type="InterPro" id="IPR026444">
    <property type="entry name" value="Secre_tail"/>
</dbReference>
<sequence>MVSRLLLFLFLTSFYSQAQFWTERSSGFPITSTGLSKIHIVDDNVAWATGYDGLNPNNNIQRFSTTSDGGMTWSASTVDIGNSALGISNISGVSATTAYIAVHPRATGQQGGVWQTVDTGITWTRQSGALFNSATSFTNVVHFYNTNDGVVIGDPAGGYWEIYTTTNGGTSYTRVPSSNIPAPLTNEVGYLAQYTHLGNNIWFTTSAGRVYHSANMGNNWSVFNTPLSDFGGTNLSGDITFSTPPNKGMIQDNSGNLFITQDAGTTWNPVNISGTGFPYGGAIAYIPNSSRVVSTGGDTALAGTAYSTDDGITWTNVSTDQHVDVAFLDEDTGYSGGFSTISTQDGVYVYTDSVLSTYDQLATDGFSIYPNPSSEFINILSTQPIEKVEIYDINSRLLMEYSNISLIDVTDLQSGIYFIKVNANTTSTTQQLIKN</sequence>
<accession>A0A090PSH0</accession>
<comment type="caution">
    <text evidence="2">The sequence shown here is derived from an EMBL/GenBank/DDBJ whole genome shotgun (WGS) entry which is preliminary data.</text>
</comment>
<proteinExistence type="predicted"/>
<reference evidence="2 3" key="1">
    <citation type="journal article" date="2014" name="Genome Announc.">
        <title>Draft Genome Sequences of Marine Flavobacterium Nonlabens Strains NR17, NR24, NR27, NR32, NR33, and Ara13.</title>
        <authorList>
            <person name="Nakanishi M."/>
            <person name="Meirelles P."/>
            <person name="Suzuki R."/>
            <person name="Takatani N."/>
            <person name="Mino S."/>
            <person name="Suda W."/>
            <person name="Oshima K."/>
            <person name="Hattori M."/>
            <person name="Ohkuma M."/>
            <person name="Hosokawa M."/>
            <person name="Miyashita K."/>
            <person name="Thompson F.L."/>
            <person name="Niwa A."/>
            <person name="Sawabe T."/>
            <person name="Sawabe T."/>
        </authorList>
    </citation>
    <scope>NUCLEOTIDE SEQUENCE [LARGE SCALE GENOMIC DNA]</scope>
    <source>
        <strain evidence="3">JCM19275</strain>
    </source>
</reference>
<protein>
    <submittedName>
        <fullName evidence="2">Probable oxidoreductase</fullName>
    </submittedName>
</protein>